<feature type="compositionally biased region" description="Basic and acidic residues" evidence="4">
    <location>
        <begin position="79"/>
        <end position="90"/>
    </location>
</feature>
<evidence type="ECO:0000256" key="3">
    <source>
        <dbReference type="PROSITE-ProRule" id="PRU00339"/>
    </source>
</evidence>
<evidence type="ECO:0000313" key="6">
    <source>
        <dbReference type="Proteomes" id="UP000664277"/>
    </source>
</evidence>
<feature type="region of interest" description="Disordered" evidence="4">
    <location>
        <begin position="159"/>
        <end position="189"/>
    </location>
</feature>
<dbReference type="Proteomes" id="UP000664277">
    <property type="component" value="Unassembled WGS sequence"/>
</dbReference>
<keyword evidence="2 3" id="KW-0802">TPR repeat</keyword>
<dbReference type="AlphaFoldDB" id="A0A8J7P706"/>
<comment type="caution">
    <text evidence="5">The sequence shown here is derived from an EMBL/GenBank/DDBJ whole genome shotgun (WGS) entry which is preliminary data.</text>
</comment>
<gene>
    <name evidence="5" type="ORF">J0M35_05315</name>
</gene>
<name>A0A8J7P706_9BACT</name>
<dbReference type="SUPFAM" id="SSF48452">
    <property type="entry name" value="TPR-like"/>
    <property type="match status" value="2"/>
</dbReference>
<feature type="region of interest" description="Disordered" evidence="4">
    <location>
        <begin position="72"/>
        <end position="107"/>
    </location>
</feature>
<evidence type="ECO:0000256" key="1">
    <source>
        <dbReference type="ARBA" id="ARBA00022737"/>
    </source>
</evidence>
<accession>A0A8J7P706</accession>
<evidence type="ECO:0000256" key="4">
    <source>
        <dbReference type="SAM" id="MobiDB-lite"/>
    </source>
</evidence>
<dbReference type="Gene3D" id="1.25.40.10">
    <property type="entry name" value="Tetratricopeptide repeat domain"/>
    <property type="match status" value="3"/>
</dbReference>
<dbReference type="PROSITE" id="PS50005">
    <property type="entry name" value="TPR"/>
    <property type="match status" value="1"/>
</dbReference>
<dbReference type="PANTHER" id="PTHR45586">
    <property type="entry name" value="TPR REPEAT-CONTAINING PROTEIN PA4667"/>
    <property type="match status" value="1"/>
</dbReference>
<organism evidence="5 6">
    <name type="scientific">Candidatus Obscuribacter phosphatis</name>
    <dbReference type="NCBI Taxonomy" id="1906157"/>
    <lineage>
        <taxon>Bacteria</taxon>
        <taxon>Bacillati</taxon>
        <taxon>Candidatus Melainabacteria</taxon>
        <taxon>Candidatus Obscuribacterales</taxon>
        <taxon>Candidatus Obscuribacteraceae</taxon>
        <taxon>Candidatus Obscuribacter</taxon>
    </lineage>
</organism>
<dbReference type="SMART" id="SM00028">
    <property type="entry name" value="TPR"/>
    <property type="match status" value="3"/>
</dbReference>
<dbReference type="InterPro" id="IPR019734">
    <property type="entry name" value="TPR_rpt"/>
</dbReference>
<evidence type="ECO:0000313" key="5">
    <source>
        <dbReference type="EMBL" id="MBN8659759.1"/>
    </source>
</evidence>
<dbReference type="InterPro" id="IPR011990">
    <property type="entry name" value="TPR-like_helical_dom_sf"/>
</dbReference>
<protein>
    <submittedName>
        <fullName evidence="5">Tetratricopeptide repeat protein</fullName>
    </submittedName>
</protein>
<reference evidence="5" key="1">
    <citation type="submission" date="2021-02" db="EMBL/GenBank/DDBJ databases">
        <title>Genome-Resolved Metagenomics of a Microbial Community Performing Photosynthetic Biological Nutrient Removal.</title>
        <authorList>
            <person name="Mcdaniel E.A."/>
        </authorList>
    </citation>
    <scope>NUCLEOTIDE SEQUENCE</scope>
    <source>
        <strain evidence="5">UWPOB_OBS1</strain>
    </source>
</reference>
<dbReference type="Pfam" id="PF14559">
    <property type="entry name" value="TPR_19"/>
    <property type="match status" value="1"/>
</dbReference>
<evidence type="ECO:0000256" key="2">
    <source>
        <dbReference type="ARBA" id="ARBA00022803"/>
    </source>
</evidence>
<sequence length="601" mass="66984">MSINRSKANPFPKSTPSFIGSILGLNLGSCLGLCLGSSLALSLVLNIVTNPALALPLDLVLAAPIAGQTATETMTGTDKGTDSGTDREADTDSAEAAPSAETKEEVMKLVRSNSRLKRWLEKDKRIFVNTISGGRFEVVLAQKSDPLTYFYIMGRYQKQSGPQSTADSSKNSSKDSSRDSSKNSAKTGKEKLFEAVKKEGLSLLRDSDRNTLLLDEYGKEPPDPYLVKISDDSSSFFPLLVEGKPSQALKLLRKLNEKQDLQGTMLVNLAMLEAKAGDLKKAIDIINRLREPEKEGAALYDLAFLRIYSGKTGFARTCLKNLSNNSDGGNSRLRLYSLESLARLSMMEGRLDEAIKLGNELSASYPAALEGKLLKAELSFAQKDYRQAQTLYKQLAEQTGQAQFNLKAAQCLRLDGDTTGAIKLLNKVCDQMPESFQAHFQLAQCYLAAKEFIPARLQFERALEVKPSFEEKRQLFSGFMKVLNAMNDDKALDQWTRTWVQEYPDQAIVHYNRGWFLAKQDEEKNSGKSGSNTKEAIKAYGEALKLDPKMTLARYNLIYLLYKDKQLDRAKLEGEQFLENSSNEEDRQRVRLMLIELAKQK</sequence>
<feature type="repeat" description="TPR" evidence="3">
    <location>
        <begin position="436"/>
        <end position="469"/>
    </location>
</feature>
<keyword evidence="1" id="KW-0677">Repeat</keyword>
<dbReference type="EMBL" id="JAFLCK010000005">
    <property type="protein sequence ID" value="MBN8659759.1"/>
    <property type="molecule type" value="Genomic_DNA"/>
</dbReference>
<feature type="compositionally biased region" description="Basic and acidic residues" evidence="4">
    <location>
        <begin position="172"/>
        <end position="189"/>
    </location>
</feature>
<dbReference type="PANTHER" id="PTHR45586:SF1">
    <property type="entry name" value="LIPOPOLYSACCHARIDE ASSEMBLY PROTEIN B"/>
    <property type="match status" value="1"/>
</dbReference>
<proteinExistence type="predicted"/>
<dbReference type="InterPro" id="IPR051012">
    <property type="entry name" value="CellSynth/LPSAsmb/PSIAsmb"/>
</dbReference>
<dbReference type="Pfam" id="PF13432">
    <property type="entry name" value="TPR_16"/>
    <property type="match status" value="1"/>
</dbReference>